<keyword evidence="2" id="KW-0732">Signal</keyword>
<gene>
    <name evidence="4" type="primary">pax2a</name>
    <name evidence="4" type="ORF">EYF80_005950</name>
</gene>
<evidence type="ECO:0000256" key="2">
    <source>
        <dbReference type="SAM" id="SignalP"/>
    </source>
</evidence>
<feature type="domain" description="Paired-box protein 2 C-terminal" evidence="3">
    <location>
        <begin position="75"/>
        <end position="120"/>
    </location>
</feature>
<feature type="compositionally biased region" description="Polar residues" evidence="1">
    <location>
        <begin position="105"/>
        <end position="114"/>
    </location>
</feature>
<evidence type="ECO:0000313" key="5">
    <source>
        <dbReference type="Proteomes" id="UP000314294"/>
    </source>
</evidence>
<feature type="chain" id="PRO_5021327367" evidence="2">
    <location>
        <begin position="21"/>
        <end position="121"/>
    </location>
</feature>
<evidence type="ECO:0000313" key="4">
    <source>
        <dbReference type="EMBL" id="TNN83774.1"/>
    </source>
</evidence>
<evidence type="ECO:0000259" key="3">
    <source>
        <dbReference type="Pfam" id="PF12403"/>
    </source>
</evidence>
<sequence>MVQMVLAQTVILRVVWRVYGNTLGQMPSPSSSWKRWTGSLNVPRTLTSSLHRSTSNLNSLNEVKPSLSSIVHPDLGPSVSQSYPVGRDMSNTTLPGYPPHVPPTGQGSYPSSTLAGMVPGK</sequence>
<feature type="region of interest" description="Disordered" evidence="1">
    <location>
        <begin position="67"/>
        <end position="121"/>
    </location>
</feature>
<evidence type="ECO:0000256" key="1">
    <source>
        <dbReference type="SAM" id="MobiDB-lite"/>
    </source>
</evidence>
<protein>
    <submittedName>
        <fullName evidence="4">Paired box protein Pax-2a</fullName>
    </submittedName>
</protein>
<feature type="signal peptide" evidence="2">
    <location>
        <begin position="1"/>
        <end position="20"/>
    </location>
</feature>
<dbReference type="InterPro" id="IPR022130">
    <property type="entry name" value="Pax2_C"/>
</dbReference>
<accession>A0A4Z2J1S2</accession>
<proteinExistence type="predicted"/>
<organism evidence="4 5">
    <name type="scientific">Liparis tanakae</name>
    <name type="common">Tanaka's snailfish</name>
    <dbReference type="NCBI Taxonomy" id="230148"/>
    <lineage>
        <taxon>Eukaryota</taxon>
        <taxon>Metazoa</taxon>
        <taxon>Chordata</taxon>
        <taxon>Craniata</taxon>
        <taxon>Vertebrata</taxon>
        <taxon>Euteleostomi</taxon>
        <taxon>Actinopterygii</taxon>
        <taxon>Neopterygii</taxon>
        <taxon>Teleostei</taxon>
        <taxon>Neoteleostei</taxon>
        <taxon>Acanthomorphata</taxon>
        <taxon>Eupercaria</taxon>
        <taxon>Perciformes</taxon>
        <taxon>Cottioidei</taxon>
        <taxon>Cottales</taxon>
        <taxon>Liparidae</taxon>
        <taxon>Liparis</taxon>
    </lineage>
</organism>
<reference evidence="4 5" key="1">
    <citation type="submission" date="2019-03" db="EMBL/GenBank/DDBJ databases">
        <title>First draft genome of Liparis tanakae, snailfish: a comprehensive survey of snailfish specific genes.</title>
        <authorList>
            <person name="Kim W."/>
            <person name="Song I."/>
            <person name="Jeong J.-H."/>
            <person name="Kim D."/>
            <person name="Kim S."/>
            <person name="Ryu S."/>
            <person name="Song J.Y."/>
            <person name="Lee S.K."/>
        </authorList>
    </citation>
    <scope>NUCLEOTIDE SEQUENCE [LARGE SCALE GENOMIC DNA]</scope>
    <source>
        <tissue evidence="4">Muscle</tissue>
    </source>
</reference>
<keyword evidence="5" id="KW-1185">Reference proteome</keyword>
<comment type="caution">
    <text evidence="4">The sequence shown here is derived from an EMBL/GenBank/DDBJ whole genome shotgun (WGS) entry which is preliminary data.</text>
</comment>
<dbReference type="OrthoDB" id="3225452at2759"/>
<name>A0A4Z2J1S2_9TELE</name>
<dbReference type="AlphaFoldDB" id="A0A4Z2J1S2"/>
<feature type="compositionally biased region" description="Polar residues" evidence="1">
    <location>
        <begin position="78"/>
        <end position="94"/>
    </location>
</feature>
<dbReference type="Pfam" id="PF12403">
    <property type="entry name" value="Pax2_C"/>
    <property type="match status" value="1"/>
</dbReference>
<dbReference type="Proteomes" id="UP000314294">
    <property type="component" value="Unassembled WGS sequence"/>
</dbReference>
<dbReference type="EMBL" id="SRLO01000031">
    <property type="protein sequence ID" value="TNN83774.1"/>
    <property type="molecule type" value="Genomic_DNA"/>
</dbReference>